<organism evidence="2 3">
    <name type="scientific">Cohnella rhizosphaerae</name>
    <dbReference type="NCBI Taxonomy" id="1457232"/>
    <lineage>
        <taxon>Bacteria</taxon>
        <taxon>Bacillati</taxon>
        <taxon>Bacillota</taxon>
        <taxon>Bacilli</taxon>
        <taxon>Bacillales</taxon>
        <taxon>Paenibacillaceae</taxon>
        <taxon>Cohnella</taxon>
    </lineage>
</organism>
<gene>
    <name evidence="2" type="ORF">OMP40_15390</name>
</gene>
<dbReference type="RefSeq" id="WP_277532511.1">
    <property type="nucleotide sequence ID" value="NZ_JAPDIA010000003.1"/>
</dbReference>
<proteinExistence type="predicted"/>
<reference evidence="2" key="1">
    <citation type="submission" date="2022-10" db="EMBL/GenBank/DDBJ databases">
        <title>Comparative genomic analysis of Cohnella hashimotonis sp. nov., isolated from the International Space Station.</title>
        <authorList>
            <person name="Simpson A."/>
            <person name="Venkateswaran K."/>
        </authorList>
    </citation>
    <scope>NUCLEOTIDE SEQUENCE</scope>
    <source>
        <strain evidence="2">DSM 28161</strain>
    </source>
</reference>
<dbReference type="AlphaFoldDB" id="A0A9X4KU77"/>
<dbReference type="EMBL" id="JAPDIA010000003">
    <property type="protein sequence ID" value="MDG0810593.1"/>
    <property type="molecule type" value="Genomic_DNA"/>
</dbReference>
<evidence type="ECO:0000259" key="1">
    <source>
        <dbReference type="Pfam" id="PF09951"/>
    </source>
</evidence>
<feature type="domain" description="Immunity protein Imm33" evidence="1">
    <location>
        <begin position="117"/>
        <end position="202"/>
    </location>
</feature>
<sequence length="210" mass="24114">MEWRLEDVERASLQNPNTFFIPSLKERQKQKKGDLVRLHFVLEQTAEGGPRAERMWVEVTGKKRWSQTYTGILTNQPVSIKSLQIGDIVEFEPRHIARVLIPKDDPRWLDIGEQMALVSNKCLEEGGCVRWLYRETPDREDDSGWRLFEGTESDAYSSQASNISVLNLYALLDKDPSLITPLKGAFGTAFERENTNSPWIEIKDWNGSSD</sequence>
<evidence type="ECO:0000313" key="3">
    <source>
        <dbReference type="Proteomes" id="UP001153404"/>
    </source>
</evidence>
<accession>A0A9X4KU77</accession>
<name>A0A9X4KU77_9BACL</name>
<dbReference type="Pfam" id="PF09951">
    <property type="entry name" value="Imm33"/>
    <property type="match status" value="1"/>
</dbReference>
<dbReference type="PANTHER" id="PTHR38743">
    <property type="entry name" value="SIMILAR TO GLYOXYLASE I FAMILY PROTEIN"/>
    <property type="match status" value="1"/>
</dbReference>
<comment type="caution">
    <text evidence="2">The sequence shown here is derived from an EMBL/GenBank/DDBJ whole genome shotgun (WGS) entry which is preliminary data.</text>
</comment>
<evidence type="ECO:0000313" key="2">
    <source>
        <dbReference type="EMBL" id="MDG0810593.1"/>
    </source>
</evidence>
<keyword evidence="3" id="KW-1185">Reference proteome</keyword>
<dbReference type="Proteomes" id="UP001153404">
    <property type="component" value="Unassembled WGS sequence"/>
</dbReference>
<dbReference type="InterPro" id="IPR018689">
    <property type="entry name" value="Imm33_dom"/>
</dbReference>
<dbReference type="PANTHER" id="PTHR38743:SF2">
    <property type="entry name" value="DUF2185 DOMAIN-CONTAINING PROTEIN"/>
    <property type="match status" value="1"/>
</dbReference>
<protein>
    <submittedName>
        <fullName evidence="2">DUF2185 domain-containing protein</fullName>
    </submittedName>
</protein>